<dbReference type="PIRSF" id="PIRSF019543">
    <property type="entry name" value="Clavaminate_syn"/>
    <property type="match status" value="1"/>
</dbReference>
<dbReference type="EMBL" id="BMMX01000009">
    <property type="protein sequence ID" value="GGK91084.1"/>
    <property type="molecule type" value="Genomic_DNA"/>
</dbReference>
<keyword evidence="5 7" id="KW-0408">Iron</keyword>
<reference evidence="9" key="2">
    <citation type="submission" date="2020-09" db="EMBL/GenBank/DDBJ databases">
        <authorList>
            <person name="Sun Q."/>
            <person name="Zhou Y."/>
        </authorList>
    </citation>
    <scope>NUCLEOTIDE SEQUENCE</scope>
    <source>
        <strain evidence="9">CGMCC 4.7299</strain>
    </source>
</reference>
<dbReference type="AlphaFoldDB" id="A0A8J3C0F0"/>
<feature type="binding site" evidence="7">
    <location>
        <position position="172"/>
    </location>
    <ligand>
        <name>Fe cation</name>
        <dbReference type="ChEBI" id="CHEBI:24875"/>
    </ligand>
</feature>
<proteinExistence type="inferred from homology"/>
<comment type="similarity">
    <text evidence="2">Belongs to the clavaminate synthase family.</text>
</comment>
<dbReference type="Proteomes" id="UP000656042">
    <property type="component" value="Unassembled WGS sequence"/>
</dbReference>
<dbReference type="RefSeq" id="WP_189079447.1">
    <property type="nucleotide sequence ID" value="NZ_BMMX01000009.1"/>
</dbReference>
<dbReference type="Gene3D" id="3.60.130.10">
    <property type="entry name" value="Clavaminate synthase-like"/>
    <property type="match status" value="1"/>
</dbReference>
<dbReference type="GO" id="GO:0016491">
    <property type="term" value="F:oxidoreductase activity"/>
    <property type="evidence" value="ECO:0007669"/>
    <property type="project" value="UniProtKB-KW"/>
</dbReference>
<dbReference type="GO" id="GO:0005506">
    <property type="term" value="F:iron ion binding"/>
    <property type="evidence" value="ECO:0007669"/>
    <property type="project" value="InterPro"/>
</dbReference>
<keyword evidence="10" id="KW-1185">Reference proteome</keyword>
<feature type="binding site" evidence="7">
    <location>
        <position position="174"/>
    </location>
    <ligand>
        <name>Fe cation</name>
        <dbReference type="ChEBI" id="CHEBI:24875"/>
    </ligand>
</feature>
<dbReference type="PANTHER" id="PTHR10696:SF56">
    <property type="entry name" value="TAUD_TFDA-LIKE DOMAIN-CONTAINING PROTEIN"/>
    <property type="match status" value="1"/>
</dbReference>
<dbReference type="SUPFAM" id="SSF51197">
    <property type="entry name" value="Clavaminate synthase-like"/>
    <property type="match status" value="1"/>
</dbReference>
<keyword evidence="6" id="KW-0045">Antibiotic biosynthesis</keyword>
<evidence type="ECO:0000256" key="1">
    <source>
        <dbReference type="ARBA" id="ARBA00001954"/>
    </source>
</evidence>
<evidence type="ECO:0000256" key="2">
    <source>
        <dbReference type="ARBA" id="ARBA00008425"/>
    </source>
</evidence>
<accession>A0A8J3C0F0</accession>
<comment type="caution">
    <text evidence="9">The sequence shown here is derived from an EMBL/GenBank/DDBJ whole genome shotgun (WGS) entry which is preliminary data.</text>
</comment>
<feature type="domain" description="TauD/TfdA-like" evidence="8">
    <location>
        <begin position="143"/>
        <end position="326"/>
    </location>
</feature>
<evidence type="ECO:0000256" key="5">
    <source>
        <dbReference type="ARBA" id="ARBA00023004"/>
    </source>
</evidence>
<name>A0A8J3C0F0_9ACTN</name>
<dbReference type="InterPro" id="IPR050411">
    <property type="entry name" value="AlphaKG_dependent_hydroxylases"/>
</dbReference>
<reference evidence="9" key="1">
    <citation type="journal article" date="2014" name="Int. J. Syst. Evol. Microbiol.">
        <title>Complete genome sequence of Corynebacterium casei LMG S-19264T (=DSM 44701T), isolated from a smear-ripened cheese.</title>
        <authorList>
            <consortium name="US DOE Joint Genome Institute (JGI-PGF)"/>
            <person name="Walter F."/>
            <person name="Albersmeier A."/>
            <person name="Kalinowski J."/>
            <person name="Ruckert C."/>
        </authorList>
    </citation>
    <scope>NUCLEOTIDE SEQUENCE</scope>
    <source>
        <strain evidence="9">CGMCC 4.7299</strain>
    </source>
</reference>
<organism evidence="9 10">
    <name type="scientific">Mangrovihabitans endophyticus</name>
    <dbReference type="NCBI Taxonomy" id="1751298"/>
    <lineage>
        <taxon>Bacteria</taxon>
        <taxon>Bacillati</taxon>
        <taxon>Actinomycetota</taxon>
        <taxon>Actinomycetes</taxon>
        <taxon>Micromonosporales</taxon>
        <taxon>Micromonosporaceae</taxon>
        <taxon>Mangrovihabitans</taxon>
    </lineage>
</organism>
<sequence>MTAARTASLARLAPVTDADVVSLTAADAGRLRDLATGLARDWAATLAAAGGDRRFDDPAFLDAIAVAAPAMPSVLTTRLLRFRRDASTSGILLVRGLPVDDPLPHTPPQGAHQGPWRELFVTSAVQLAVMSMLGDVISYADEKRGRLIQDVCPVAGAEQRQENSGSSLLELHTEDGFHPHRPDFLSLYCLRADPAGQAFTIFTSARRVLPALPERHREALRRPCFRVRLSSSFAAGDAPRYSLPMPVLSGPDEDPDWCLDLHGMQALDRAGEQALDALVELTLSDLCGADLHPGDLLIIDNRLAAHGRTAYRPAHDGTDRWLRRCYSIVDLRRSRCARFRDSRVHKPL</sequence>
<evidence type="ECO:0000313" key="10">
    <source>
        <dbReference type="Proteomes" id="UP000656042"/>
    </source>
</evidence>
<evidence type="ECO:0000256" key="4">
    <source>
        <dbReference type="ARBA" id="ARBA00023002"/>
    </source>
</evidence>
<comment type="cofactor">
    <cofactor evidence="1">
        <name>Fe(2+)</name>
        <dbReference type="ChEBI" id="CHEBI:29033"/>
    </cofactor>
</comment>
<evidence type="ECO:0000256" key="3">
    <source>
        <dbReference type="ARBA" id="ARBA00022723"/>
    </source>
</evidence>
<gene>
    <name evidence="9" type="ORF">GCM10012284_26140</name>
</gene>
<protein>
    <submittedName>
        <fullName evidence="9">L-asparagine oxygenase</fullName>
    </submittedName>
</protein>
<dbReference type="InterPro" id="IPR003819">
    <property type="entry name" value="TauD/TfdA-like"/>
</dbReference>
<dbReference type="Pfam" id="PF02668">
    <property type="entry name" value="TauD"/>
    <property type="match status" value="1"/>
</dbReference>
<dbReference type="InterPro" id="IPR014503">
    <property type="entry name" value="Clavaminate_syn-like"/>
</dbReference>
<keyword evidence="4" id="KW-0560">Oxidoreductase</keyword>
<dbReference type="InterPro" id="IPR042098">
    <property type="entry name" value="TauD-like_sf"/>
</dbReference>
<evidence type="ECO:0000256" key="7">
    <source>
        <dbReference type="PIRSR" id="PIRSR019543-2"/>
    </source>
</evidence>
<keyword evidence="3 7" id="KW-0479">Metal-binding</keyword>
<dbReference type="GO" id="GO:0017000">
    <property type="term" value="P:antibiotic biosynthetic process"/>
    <property type="evidence" value="ECO:0007669"/>
    <property type="project" value="UniProtKB-KW"/>
</dbReference>
<dbReference type="PANTHER" id="PTHR10696">
    <property type="entry name" value="GAMMA-BUTYROBETAINE HYDROXYLASE-RELATED"/>
    <property type="match status" value="1"/>
</dbReference>
<evidence type="ECO:0000313" key="9">
    <source>
        <dbReference type="EMBL" id="GGK91084.1"/>
    </source>
</evidence>
<evidence type="ECO:0000259" key="8">
    <source>
        <dbReference type="Pfam" id="PF02668"/>
    </source>
</evidence>
<evidence type="ECO:0000256" key="6">
    <source>
        <dbReference type="ARBA" id="ARBA00023194"/>
    </source>
</evidence>